<gene>
    <name evidence="1" type="ORF">A1OK_21480</name>
</gene>
<dbReference type="EMBL" id="AJWN02000057">
    <property type="protein sequence ID" value="OEE60985.1"/>
    <property type="molecule type" value="Genomic_DNA"/>
</dbReference>
<sequence>MQPSIKMSGLMRNPTLKQSSIMGVLLALVLVVFSTSSFSIPNNTYTSVQTDHSVSLDVENPQSEDTPTSLHSENRLPAKSLAPNLAQLLRTGSWLPDRINNVEPKYELVIDLTSALPSAFHPHYRVSLTHWRDWTRSPPSTSYRVAGWKESNLLYRFISQSPA</sequence>
<protein>
    <submittedName>
        <fullName evidence="1">Uncharacterized protein</fullName>
    </submittedName>
</protein>
<proteinExistence type="predicted"/>
<comment type="caution">
    <text evidence="1">The sequence shown here is derived from an EMBL/GenBank/DDBJ whole genome shotgun (WGS) entry which is preliminary data.</text>
</comment>
<accession>A0A1E5C686</accession>
<dbReference type="AlphaFoldDB" id="A0A1E5C686"/>
<dbReference type="Proteomes" id="UP000095039">
    <property type="component" value="Unassembled WGS sequence"/>
</dbReference>
<keyword evidence="2" id="KW-1185">Reference proteome</keyword>
<reference evidence="1 2" key="1">
    <citation type="journal article" date="2012" name="Science">
        <title>Ecological populations of bacteria act as socially cohesive units of antibiotic production and resistance.</title>
        <authorList>
            <person name="Cordero O.X."/>
            <person name="Wildschutte H."/>
            <person name="Kirkup B."/>
            <person name="Proehl S."/>
            <person name="Ngo L."/>
            <person name="Hussain F."/>
            <person name="Le Roux F."/>
            <person name="Mincer T."/>
            <person name="Polz M.F."/>
        </authorList>
    </citation>
    <scope>NUCLEOTIDE SEQUENCE [LARGE SCALE GENOMIC DNA]</scope>
    <source>
        <strain evidence="1 2">FF-454</strain>
    </source>
</reference>
<organism evidence="1 2">
    <name type="scientific">Enterovibrio norvegicus FF-454</name>
    <dbReference type="NCBI Taxonomy" id="1185651"/>
    <lineage>
        <taxon>Bacteria</taxon>
        <taxon>Pseudomonadati</taxon>
        <taxon>Pseudomonadota</taxon>
        <taxon>Gammaproteobacteria</taxon>
        <taxon>Vibrionales</taxon>
        <taxon>Vibrionaceae</taxon>
        <taxon>Enterovibrio</taxon>
    </lineage>
</organism>
<name>A0A1E5C686_9GAMM</name>
<evidence type="ECO:0000313" key="1">
    <source>
        <dbReference type="EMBL" id="OEE60985.1"/>
    </source>
</evidence>
<evidence type="ECO:0000313" key="2">
    <source>
        <dbReference type="Proteomes" id="UP000095039"/>
    </source>
</evidence>